<keyword evidence="3" id="KW-0808">Transferase</keyword>
<dbReference type="EMBL" id="JBBKXY010000002">
    <property type="protein sequence ID" value="MFD3293616.1"/>
    <property type="molecule type" value="Genomic_DNA"/>
</dbReference>
<evidence type="ECO:0000259" key="2">
    <source>
        <dbReference type="Pfam" id="PF02397"/>
    </source>
</evidence>
<evidence type="ECO:0000313" key="3">
    <source>
        <dbReference type="EMBL" id="MFD3293616.1"/>
    </source>
</evidence>
<dbReference type="GO" id="GO:0016740">
    <property type="term" value="F:transferase activity"/>
    <property type="evidence" value="ECO:0007669"/>
    <property type="project" value="UniProtKB-KW"/>
</dbReference>
<dbReference type="RefSeq" id="WP_377978883.1">
    <property type="nucleotide sequence ID" value="NZ_JBBKXY010000002.1"/>
</dbReference>
<protein>
    <submittedName>
        <fullName evidence="3">Sugar transferase</fullName>
        <ecNumber evidence="3">2.7.8.-</ecNumber>
    </submittedName>
</protein>
<dbReference type="EC" id="2.7.8.-" evidence="3"/>
<keyword evidence="4" id="KW-1185">Reference proteome</keyword>
<name>A0ABW6D9D2_9BACT</name>
<comment type="similarity">
    <text evidence="1">Belongs to the bacterial sugar transferase family.</text>
</comment>
<evidence type="ECO:0000256" key="1">
    <source>
        <dbReference type="ARBA" id="ARBA00006464"/>
    </source>
</evidence>
<gene>
    <name evidence="3" type="ORF">SKC35_07945</name>
</gene>
<proteinExistence type="inferred from homology"/>
<dbReference type="PANTHER" id="PTHR30576">
    <property type="entry name" value="COLANIC BIOSYNTHESIS UDP-GLUCOSE LIPID CARRIER TRANSFERASE"/>
    <property type="match status" value="1"/>
</dbReference>
<dbReference type="Pfam" id="PF02397">
    <property type="entry name" value="Bac_transf"/>
    <property type="match status" value="1"/>
</dbReference>
<dbReference type="InterPro" id="IPR003362">
    <property type="entry name" value="Bact_transf"/>
</dbReference>
<dbReference type="Proteomes" id="UP001598112">
    <property type="component" value="Unassembled WGS sequence"/>
</dbReference>
<evidence type="ECO:0000313" key="4">
    <source>
        <dbReference type="Proteomes" id="UP001598112"/>
    </source>
</evidence>
<comment type="caution">
    <text evidence="3">The sequence shown here is derived from an EMBL/GenBank/DDBJ whole genome shotgun (WGS) entry which is preliminary data.</text>
</comment>
<feature type="domain" description="Bacterial sugar transferase" evidence="2">
    <location>
        <begin position="1"/>
        <end position="176"/>
    </location>
</feature>
<dbReference type="PANTHER" id="PTHR30576:SF10">
    <property type="entry name" value="SLL5057 PROTEIN"/>
    <property type="match status" value="1"/>
</dbReference>
<accession>A0ABW6D9D2</accession>
<reference evidence="3 4" key="1">
    <citation type="submission" date="2024-03" db="EMBL/GenBank/DDBJ databases">
        <title>Aquirufa genome sequencing.</title>
        <authorList>
            <person name="Pitt A."/>
            <person name="Hahn M.W."/>
        </authorList>
    </citation>
    <scope>NUCLEOTIDE SEQUENCE [LARGE SCALE GENOMIC DNA]</scope>
    <source>
        <strain evidence="3 4">KTFRIE-69F</strain>
    </source>
</reference>
<organism evidence="3 4">
    <name type="scientific">Aquirufa originis</name>
    <dbReference type="NCBI Taxonomy" id="3096514"/>
    <lineage>
        <taxon>Bacteria</taxon>
        <taxon>Pseudomonadati</taxon>
        <taxon>Bacteroidota</taxon>
        <taxon>Cytophagia</taxon>
        <taxon>Cytophagales</taxon>
        <taxon>Flectobacillaceae</taxon>
        <taxon>Aquirufa</taxon>
    </lineage>
</organism>
<sequence length="183" mass="20629">MFNRLFALIVLIILSPIFLAVALAILIEDGSPIFFKQKRVGINYTFFNIYKFRSMKKNTPNVATHLLENPASYLLRIGGVLRKLSLDELPNLINIINGEMVFVGPRPALYNQDDLMALRVSAGVDKLKPGITGWAQINGRDEISIEAKVALEKEYLDRRSTWFDMVIVVKTFTSVIFSKGVAH</sequence>